<name>A0A0C3FBJ3_PILCF</name>
<feature type="compositionally biased region" description="Pro residues" evidence="1">
    <location>
        <begin position="15"/>
        <end position="33"/>
    </location>
</feature>
<accession>A0A0C3FBJ3</accession>
<reference evidence="3" key="2">
    <citation type="submission" date="2015-01" db="EMBL/GenBank/DDBJ databases">
        <title>Evolutionary Origins and Diversification of the Mycorrhizal Mutualists.</title>
        <authorList>
            <consortium name="DOE Joint Genome Institute"/>
            <consortium name="Mycorrhizal Genomics Consortium"/>
            <person name="Kohler A."/>
            <person name="Kuo A."/>
            <person name="Nagy L.G."/>
            <person name="Floudas D."/>
            <person name="Copeland A."/>
            <person name="Barry K.W."/>
            <person name="Cichocki N."/>
            <person name="Veneault-Fourrey C."/>
            <person name="LaButti K."/>
            <person name="Lindquist E.A."/>
            <person name="Lipzen A."/>
            <person name="Lundell T."/>
            <person name="Morin E."/>
            <person name="Murat C."/>
            <person name="Riley R."/>
            <person name="Ohm R."/>
            <person name="Sun H."/>
            <person name="Tunlid A."/>
            <person name="Henrissat B."/>
            <person name="Grigoriev I.V."/>
            <person name="Hibbett D.S."/>
            <person name="Martin F."/>
        </authorList>
    </citation>
    <scope>NUCLEOTIDE SEQUENCE [LARGE SCALE GENOMIC DNA]</scope>
    <source>
        <strain evidence="3">F 1598</strain>
    </source>
</reference>
<dbReference type="HOGENOM" id="CLU_1154066_0_0_1"/>
<feature type="compositionally biased region" description="Low complexity" evidence="1">
    <location>
        <begin position="1"/>
        <end position="14"/>
    </location>
</feature>
<evidence type="ECO:0000313" key="2">
    <source>
        <dbReference type="EMBL" id="KIM82070.1"/>
    </source>
</evidence>
<reference evidence="2 3" key="1">
    <citation type="submission" date="2014-04" db="EMBL/GenBank/DDBJ databases">
        <authorList>
            <consortium name="DOE Joint Genome Institute"/>
            <person name="Kuo A."/>
            <person name="Tarkka M."/>
            <person name="Buscot F."/>
            <person name="Kohler A."/>
            <person name="Nagy L.G."/>
            <person name="Floudas D."/>
            <person name="Copeland A."/>
            <person name="Barry K.W."/>
            <person name="Cichocki N."/>
            <person name="Veneault-Fourrey C."/>
            <person name="LaButti K."/>
            <person name="Lindquist E.A."/>
            <person name="Lipzen A."/>
            <person name="Lundell T."/>
            <person name="Morin E."/>
            <person name="Murat C."/>
            <person name="Sun H."/>
            <person name="Tunlid A."/>
            <person name="Henrissat B."/>
            <person name="Grigoriev I.V."/>
            <person name="Hibbett D.S."/>
            <person name="Martin F."/>
            <person name="Nordberg H.P."/>
            <person name="Cantor M.N."/>
            <person name="Hua S.X."/>
        </authorList>
    </citation>
    <scope>NUCLEOTIDE SEQUENCE [LARGE SCALE GENOMIC DNA]</scope>
    <source>
        <strain evidence="2 3">F 1598</strain>
    </source>
</reference>
<feature type="non-terminal residue" evidence="2">
    <location>
        <position position="1"/>
    </location>
</feature>
<dbReference type="InParanoid" id="A0A0C3FBJ3"/>
<proteinExistence type="predicted"/>
<evidence type="ECO:0000313" key="3">
    <source>
        <dbReference type="Proteomes" id="UP000054166"/>
    </source>
</evidence>
<keyword evidence="3" id="KW-1185">Reference proteome</keyword>
<evidence type="ECO:0000256" key="1">
    <source>
        <dbReference type="SAM" id="MobiDB-lite"/>
    </source>
</evidence>
<gene>
    <name evidence="2" type="ORF">PILCRDRAFT_8308</name>
</gene>
<dbReference type="AlphaFoldDB" id="A0A0C3FBJ3"/>
<feature type="region of interest" description="Disordered" evidence="1">
    <location>
        <begin position="1"/>
        <end position="39"/>
    </location>
</feature>
<sequence>QVQQQQHQQPNPRHAAPPPPHPEPANPVQPPLAPAKNPVVNAPAIDRIPAPAGPVALQPVVQVAQQHTAESAALRARLAQLEADRNEVPPHAGAAPPVLFVDQFAIDKAREAAIAARDGNKKPSLPNIIPGFKANSLNVSIKVDDAFKNFCYVPYSLLTLASHIKAARGEEDIVFNAQGGLTVKALDRRDEKSISAVDWHTAARATEERIRFHHAVHITGKLRWNMTSSNVKWQLSILLTI</sequence>
<protein>
    <submittedName>
        <fullName evidence="2">Uncharacterized protein</fullName>
    </submittedName>
</protein>
<organism evidence="2 3">
    <name type="scientific">Piloderma croceum (strain F 1598)</name>
    <dbReference type="NCBI Taxonomy" id="765440"/>
    <lineage>
        <taxon>Eukaryota</taxon>
        <taxon>Fungi</taxon>
        <taxon>Dikarya</taxon>
        <taxon>Basidiomycota</taxon>
        <taxon>Agaricomycotina</taxon>
        <taxon>Agaricomycetes</taxon>
        <taxon>Agaricomycetidae</taxon>
        <taxon>Atheliales</taxon>
        <taxon>Atheliaceae</taxon>
        <taxon>Piloderma</taxon>
    </lineage>
</organism>
<dbReference type="OrthoDB" id="2987636at2759"/>
<dbReference type="EMBL" id="KN832996">
    <property type="protein sequence ID" value="KIM82070.1"/>
    <property type="molecule type" value="Genomic_DNA"/>
</dbReference>
<dbReference type="Proteomes" id="UP000054166">
    <property type="component" value="Unassembled WGS sequence"/>
</dbReference>